<dbReference type="PANTHER" id="PTHR32432:SF4">
    <property type="entry name" value="CELL DIVISION PROTEIN FTSA"/>
    <property type="match status" value="1"/>
</dbReference>
<dbReference type="InterPro" id="IPR050696">
    <property type="entry name" value="FtsA/MreB"/>
</dbReference>
<dbReference type="Pfam" id="PF14450">
    <property type="entry name" value="FtsA"/>
    <property type="match status" value="1"/>
</dbReference>
<comment type="subunit">
    <text evidence="5">Self-interacts. Interacts with FtsZ.</text>
</comment>
<keyword evidence="2 5" id="KW-0132">Cell division</keyword>
<organism evidence="8 9">
    <name type="scientific">Candidatus Nealsonbacteria bacterium CG23_combo_of_CG06-09_8_20_14_all_39_17</name>
    <dbReference type="NCBI Taxonomy" id="1974722"/>
    <lineage>
        <taxon>Bacteria</taxon>
        <taxon>Candidatus Nealsoniibacteriota</taxon>
    </lineage>
</organism>
<dbReference type="InterPro" id="IPR043129">
    <property type="entry name" value="ATPase_NBD"/>
</dbReference>
<keyword evidence="4 5" id="KW-0131">Cell cycle</keyword>
<accession>A0A2G9YUK7</accession>
<dbReference type="Proteomes" id="UP000229976">
    <property type="component" value="Unassembled WGS sequence"/>
</dbReference>
<reference evidence="8 9" key="1">
    <citation type="submission" date="2017-09" db="EMBL/GenBank/DDBJ databases">
        <title>Depth-based differentiation of microbial function through sediment-hosted aquifers and enrichment of novel symbionts in the deep terrestrial subsurface.</title>
        <authorList>
            <person name="Probst A.J."/>
            <person name="Ladd B."/>
            <person name="Jarett J.K."/>
            <person name="Geller-Mcgrath D.E."/>
            <person name="Sieber C.M."/>
            <person name="Emerson J.B."/>
            <person name="Anantharaman K."/>
            <person name="Thomas B.C."/>
            <person name="Malmstrom R."/>
            <person name="Stieglmeier M."/>
            <person name="Klingl A."/>
            <person name="Woyke T."/>
            <person name="Ryan C.M."/>
            <person name="Banfield J.F."/>
        </authorList>
    </citation>
    <scope>NUCLEOTIDE SEQUENCE [LARGE SCALE GENOMIC DNA]</scope>
    <source>
        <strain evidence="8">CG23_combo_of_CG06-09_8_20_14_all_39_17</strain>
    </source>
</reference>
<evidence type="ECO:0000256" key="4">
    <source>
        <dbReference type="ARBA" id="ARBA00023306"/>
    </source>
</evidence>
<dbReference type="SUPFAM" id="SSF53067">
    <property type="entry name" value="Actin-like ATPase domain"/>
    <property type="match status" value="2"/>
</dbReference>
<dbReference type="Gene3D" id="3.30.420.40">
    <property type="match status" value="2"/>
</dbReference>
<dbReference type="GO" id="GO:0043093">
    <property type="term" value="P:FtsZ-dependent cytokinesis"/>
    <property type="evidence" value="ECO:0007669"/>
    <property type="project" value="UniProtKB-UniRule"/>
</dbReference>
<dbReference type="GO" id="GO:0009898">
    <property type="term" value="C:cytoplasmic side of plasma membrane"/>
    <property type="evidence" value="ECO:0007669"/>
    <property type="project" value="UniProtKB-UniRule"/>
</dbReference>
<dbReference type="NCBIfam" id="TIGR01174">
    <property type="entry name" value="ftsA"/>
    <property type="match status" value="1"/>
</dbReference>
<feature type="domain" description="SHS2" evidence="7">
    <location>
        <begin position="7"/>
        <end position="196"/>
    </location>
</feature>
<evidence type="ECO:0000259" key="7">
    <source>
        <dbReference type="SMART" id="SM00842"/>
    </source>
</evidence>
<comment type="subcellular location">
    <subcellularLocation>
        <location evidence="5">Cell membrane</location>
        <topology evidence="5">Peripheral membrane protein</topology>
        <orientation evidence="5">Cytoplasmic side</orientation>
    </subcellularLocation>
    <text evidence="5">Localizes to the Z ring in an FtsZ-dependent manner. Targeted to the membrane through a conserved C-terminal amphipathic helix.</text>
</comment>
<evidence type="ECO:0000256" key="1">
    <source>
        <dbReference type="ARBA" id="ARBA00022475"/>
    </source>
</evidence>
<dbReference type="InterPro" id="IPR003494">
    <property type="entry name" value="SHS2_FtsA"/>
</dbReference>
<gene>
    <name evidence="5 8" type="primary">ftsA</name>
    <name evidence="8" type="ORF">COX37_01315</name>
</gene>
<keyword evidence="3 5" id="KW-0472">Membrane</keyword>
<dbReference type="InterPro" id="IPR020823">
    <property type="entry name" value="Cell_div_FtsA"/>
</dbReference>
<evidence type="ECO:0000256" key="6">
    <source>
        <dbReference type="PIRNR" id="PIRNR003101"/>
    </source>
</evidence>
<dbReference type="SMART" id="SM00842">
    <property type="entry name" value="FtsA"/>
    <property type="match status" value="1"/>
</dbReference>
<evidence type="ECO:0000256" key="3">
    <source>
        <dbReference type="ARBA" id="ARBA00023136"/>
    </source>
</evidence>
<dbReference type="EMBL" id="PCRO01000016">
    <property type="protein sequence ID" value="PIP22944.1"/>
    <property type="molecule type" value="Genomic_DNA"/>
</dbReference>
<evidence type="ECO:0000256" key="2">
    <source>
        <dbReference type="ARBA" id="ARBA00022618"/>
    </source>
</evidence>
<comment type="similarity">
    <text evidence="5 6">Belongs to the FtsA/MreB family.</text>
</comment>
<evidence type="ECO:0000256" key="5">
    <source>
        <dbReference type="HAMAP-Rule" id="MF_02033"/>
    </source>
</evidence>
<evidence type="ECO:0000313" key="8">
    <source>
        <dbReference type="EMBL" id="PIP22944.1"/>
    </source>
</evidence>
<dbReference type="AlphaFoldDB" id="A0A2G9YUK7"/>
<evidence type="ECO:0000313" key="9">
    <source>
        <dbReference type="Proteomes" id="UP000229976"/>
    </source>
</evidence>
<dbReference type="Gene3D" id="3.30.1490.110">
    <property type="match status" value="1"/>
</dbReference>
<dbReference type="GO" id="GO:0032153">
    <property type="term" value="C:cell division site"/>
    <property type="evidence" value="ECO:0007669"/>
    <property type="project" value="UniProtKB-UniRule"/>
</dbReference>
<name>A0A2G9YUK7_9BACT</name>
<comment type="function">
    <text evidence="5 6">Cell division protein that is involved in the assembly of the Z ring. May serve as a membrane anchor for the Z ring.</text>
</comment>
<dbReference type="Pfam" id="PF02491">
    <property type="entry name" value="SHS2_FTSA"/>
    <property type="match status" value="1"/>
</dbReference>
<protein>
    <recommendedName>
        <fullName evidence="5 6">Cell division protein FtsA</fullName>
    </recommendedName>
</protein>
<dbReference type="PANTHER" id="PTHR32432">
    <property type="entry name" value="CELL DIVISION PROTEIN FTSA-RELATED"/>
    <property type="match status" value="1"/>
</dbReference>
<dbReference type="HAMAP" id="MF_02033">
    <property type="entry name" value="FtsA"/>
    <property type="match status" value="1"/>
</dbReference>
<dbReference type="CDD" id="cd24048">
    <property type="entry name" value="ASKHA_NBD_FtsA"/>
    <property type="match status" value="1"/>
</dbReference>
<sequence length="405" mass="43674">MSRNNFITAIDIGTENTKILVVEKTIEGEDLKVVYFVKEKTFGVRKGIIISPEDVSEILQKCLLEIDEKIGQKIESACVSVNGSHLFSLSSRGTIAVSRADKKISEDDMQRALQAAKTFSLFSNREIIEASPKNFIIDGEQIVKDPLGLDGVRLEAETLVLGGFSPYLKNVTQSVLGSGLHISDMIPCPVADARALLTPRQKELGVAVLDIGAGATGLAIYEEGSLVHLSVLPVGSNNITNDIAIGLTIDADVAEKIKKEYGSCSSTASKKIKVEIGESEALTFSHKALSKIISARVSEIFREVQKELKKVALVQNLPAGIVITGGGAKIPRILELAKKEFKLPCKLGKPSGFIGLDEDPSLSTVCGLALLEADMTDGENSSCPENEVIKNLWFRIKKMLKALIP</sequence>
<keyword evidence="1 5" id="KW-1003">Cell membrane</keyword>
<comment type="caution">
    <text evidence="8">The sequence shown here is derived from an EMBL/GenBank/DDBJ whole genome shotgun (WGS) entry which is preliminary data.</text>
</comment>
<dbReference type="PIRSF" id="PIRSF003101">
    <property type="entry name" value="FtsA"/>
    <property type="match status" value="1"/>
</dbReference>
<proteinExistence type="inferred from homology"/>